<evidence type="ECO:0000313" key="1">
    <source>
        <dbReference type="EMBL" id="MCH86906.1"/>
    </source>
</evidence>
<feature type="non-terminal residue" evidence="1">
    <location>
        <position position="177"/>
    </location>
</feature>
<gene>
    <name evidence="1" type="ORF">A2U01_0007767</name>
</gene>
<evidence type="ECO:0000313" key="2">
    <source>
        <dbReference type="Proteomes" id="UP000265520"/>
    </source>
</evidence>
<proteinExistence type="predicted"/>
<dbReference type="EMBL" id="LXQA010011163">
    <property type="protein sequence ID" value="MCH86906.1"/>
    <property type="molecule type" value="Genomic_DNA"/>
</dbReference>
<comment type="caution">
    <text evidence="1">The sequence shown here is derived from an EMBL/GenBank/DDBJ whole genome shotgun (WGS) entry which is preliminary data.</text>
</comment>
<keyword evidence="2" id="KW-1185">Reference proteome</keyword>
<name>A0A392MHC1_9FABA</name>
<reference evidence="1 2" key="1">
    <citation type="journal article" date="2018" name="Front. Plant Sci.">
        <title>Red Clover (Trifolium pratense) and Zigzag Clover (T. medium) - A Picture of Genomic Similarities and Differences.</title>
        <authorList>
            <person name="Dluhosova J."/>
            <person name="Istvanek J."/>
            <person name="Nedelnik J."/>
            <person name="Repkova J."/>
        </authorList>
    </citation>
    <scope>NUCLEOTIDE SEQUENCE [LARGE SCALE GENOMIC DNA]</scope>
    <source>
        <strain evidence="2">cv. 10/8</strain>
        <tissue evidence="1">Leaf</tissue>
    </source>
</reference>
<organism evidence="1 2">
    <name type="scientific">Trifolium medium</name>
    <dbReference type="NCBI Taxonomy" id="97028"/>
    <lineage>
        <taxon>Eukaryota</taxon>
        <taxon>Viridiplantae</taxon>
        <taxon>Streptophyta</taxon>
        <taxon>Embryophyta</taxon>
        <taxon>Tracheophyta</taxon>
        <taxon>Spermatophyta</taxon>
        <taxon>Magnoliopsida</taxon>
        <taxon>eudicotyledons</taxon>
        <taxon>Gunneridae</taxon>
        <taxon>Pentapetalae</taxon>
        <taxon>rosids</taxon>
        <taxon>fabids</taxon>
        <taxon>Fabales</taxon>
        <taxon>Fabaceae</taxon>
        <taxon>Papilionoideae</taxon>
        <taxon>50 kb inversion clade</taxon>
        <taxon>NPAAA clade</taxon>
        <taxon>Hologalegina</taxon>
        <taxon>IRL clade</taxon>
        <taxon>Trifolieae</taxon>
        <taxon>Trifolium</taxon>
    </lineage>
</organism>
<dbReference type="AlphaFoldDB" id="A0A392MHC1"/>
<accession>A0A392MHC1</accession>
<dbReference type="Proteomes" id="UP000265520">
    <property type="component" value="Unassembled WGS sequence"/>
</dbReference>
<protein>
    <submittedName>
        <fullName evidence="1">Uncharacterized protein</fullName>
    </submittedName>
</protein>
<sequence length="177" mass="20251">MGLEEFTEIEIRSNVAGMEVVIKKVHFVKLLGLEDWGKIISAYKDNVHYRKAITKEMVVDTSLLGKAKGLNNTSKVLFKILLSSIFPRTGGTDTISWEHMHFLYFLQKNKKINLAECLFEHLCGAISDGFVKRFTTVAHPRLLSELFYQCRLVQVLKKVYPALTKEKRAKILDASFL</sequence>